<keyword evidence="4" id="KW-0808">Transferase</keyword>
<dbReference type="PANTHER" id="PTHR34220:SF7">
    <property type="entry name" value="SENSOR HISTIDINE KINASE YPDA"/>
    <property type="match status" value="1"/>
</dbReference>
<dbReference type="STRING" id="570521.SAMN04488508_11052"/>
<evidence type="ECO:0000259" key="3">
    <source>
        <dbReference type="Pfam" id="PF06580"/>
    </source>
</evidence>
<dbReference type="InterPro" id="IPR010559">
    <property type="entry name" value="Sig_transdc_His_kin_internal"/>
</dbReference>
<feature type="domain" description="Signal transduction histidine kinase internal region" evidence="3">
    <location>
        <begin position="167"/>
        <end position="243"/>
    </location>
</feature>
<dbReference type="InterPro" id="IPR050640">
    <property type="entry name" value="Bact_2-comp_sensor_kinase"/>
</dbReference>
<reference evidence="5" key="1">
    <citation type="submission" date="2016-11" db="EMBL/GenBank/DDBJ databases">
        <authorList>
            <person name="Varghese N."/>
            <person name="Submissions S."/>
        </authorList>
    </citation>
    <scope>NUCLEOTIDE SEQUENCE [LARGE SCALE GENOMIC DNA]</scope>
    <source>
        <strain evidence="5">DSM 22623</strain>
    </source>
</reference>
<dbReference type="Proteomes" id="UP000184432">
    <property type="component" value="Unassembled WGS sequence"/>
</dbReference>
<dbReference type="EMBL" id="FQYP01000010">
    <property type="protein sequence ID" value="SHJ53403.1"/>
    <property type="molecule type" value="Genomic_DNA"/>
</dbReference>
<dbReference type="GO" id="GO:0016020">
    <property type="term" value="C:membrane"/>
    <property type="evidence" value="ECO:0007669"/>
    <property type="project" value="InterPro"/>
</dbReference>
<feature type="transmembrane region" description="Helical" evidence="2">
    <location>
        <begin position="126"/>
        <end position="146"/>
    </location>
</feature>
<dbReference type="InterPro" id="IPR036890">
    <property type="entry name" value="HATPase_C_sf"/>
</dbReference>
<dbReference type="GO" id="GO:0000155">
    <property type="term" value="F:phosphorelay sensor kinase activity"/>
    <property type="evidence" value="ECO:0007669"/>
    <property type="project" value="InterPro"/>
</dbReference>
<dbReference type="Pfam" id="PF06580">
    <property type="entry name" value="His_kinase"/>
    <property type="match status" value="1"/>
</dbReference>
<dbReference type="OrthoDB" id="9809908at2"/>
<evidence type="ECO:0000256" key="1">
    <source>
        <dbReference type="SAM" id="Coils"/>
    </source>
</evidence>
<sequence length="360" mass="42542">MITKEYTKKFLVRFLIINMIYFLVKLTINHDDDDNTLFDATGIFYYFSAFFLLMLSWETNDWLIRRNLRKEAQRGLDMYNGVKILSLNLMIMLPIAALMYYLAIFEFNQLCKIDVNDPWLRFRIDFFRAVVLGFAAILFNMFYFALKQKKELENQMNKLKKEVVTSKYRSLKNQISPHFLFNSLNTLTSLMYEDRDLASDFVSRLASCYRYILDNREEDLVSLEKELSFLDSFIFMMNVRHEGALVITTNVTVNPKEFVIPTLSLQMLVENALKHNSFSKEKPLEIHIFSIDKTSIVVQNNIHIRHHKEESTKLGLKNIKKRYSFYTNQKVDITTDNGYFKVTLPILPKHMKEVPIIKVS</sequence>
<dbReference type="Gene3D" id="3.30.565.10">
    <property type="entry name" value="Histidine kinase-like ATPase, C-terminal domain"/>
    <property type="match status" value="1"/>
</dbReference>
<dbReference type="AlphaFoldDB" id="A0A1M6K359"/>
<keyword evidence="1" id="KW-0175">Coiled coil</keyword>
<feature type="coiled-coil region" evidence="1">
    <location>
        <begin position="142"/>
        <end position="169"/>
    </location>
</feature>
<evidence type="ECO:0000313" key="5">
    <source>
        <dbReference type="Proteomes" id="UP000184432"/>
    </source>
</evidence>
<keyword evidence="2" id="KW-1133">Transmembrane helix</keyword>
<organism evidence="4 5">
    <name type="scientific">Aquimarina spongiae</name>
    <dbReference type="NCBI Taxonomy" id="570521"/>
    <lineage>
        <taxon>Bacteria</taxon>
        <taxon>Pseudomonadati</taxon>
        <taxon>Bacteroidota</taxon>
        <taxon>Flavobacteriia</taxon>
        <taxon>Flavobacteriales</taxon>
        <taxon>Flavobacteriaceae</taxon>
        <taxon>Aquimarina</taxon>
    </lineage>
</organism>
<proteinExistence type="predicted"/>
<keyword evidence="4" id="KW-0418">Kinase</keyword>
<feature type="transmembrane region" description="Helical" evidence="2">
    <location>
        <begin position="43"/>
        <end position="64"/>
    </location>
</feature>
<accession>A0A1M6K359</accession>
<keyword evidence="2" id="KW-0472">Membrane</keyword>
<evidence type="ECO:0000256" key="2">
    <source>
        <dbReference type="SAM" id="Phobius"/>
    </source>
</evidence>
<feature type="transmembrane region" description="Helical" evidence="2">
    <location>
        <begin position="85"/>
        <end position="106"/>
    </location>
</feature>
<dbReference type="PANTHER" id="PTHR34220">
    <property type="entry name" value="SENSOR HISTIDINE KINASE YPDA"/>
    <property type="match status" value="1"/>
</dbReference>
<keyword evidence="5" id="KW-1185">Reference proteome</keyword>
<gene>
    <name evidence="4" type="ORF">SAMN04488508_11052</name>
</gene>
<keyword evidence="2" id="KW-0812">Transmembrane</keyword>
<protein>
    <submittedName>
        <fullName evidence="4">Histidine kinase</fullName>
    </submittedName>
</protein>
<name>A0A1M6K359_9FLAO</name>
<evidence type="ECO:0000313" key="4">
    <source>
        <dbReference type="EMBL" id="SHJ53403.1"/>
    </source>
</evidence>
<dbReference type="RefSeq" id="WP_084549637.1">
    <property type="nucleotide sequence ID" value="NZ_FQYP01000010.1"/>
</dbReference>
<feature type="transmembrane region" description="Helical" evidence="2">
    <location>
        <begin position="10"/>
        <end position="28"/>
    </location>
</feature>